<evidence type="ECO:0000313" key="1">
    <source>
        <dbReference type="EMBL" id="OHV46604.1"/>
    </source>
</evidence>
<accession>A0A1S1RP82</accession>
<proteinExistence type="predicted"/>
<protein>
    <submittedName>
        <fullName evidence="1">Uncharacterized protein</fullName>
    </submittedName>
</protein>
<keyword evidence="2" id="KW-1185">Reference proteome</keyword>
<organism evidence="1 2">
    <name type="scientific">Parafrankia soli</name>
    <dbReference type="NCBI Taxonomy" id="2599596"/>
    <lineage>
        <taxon>Bacteria</taxon>
        <taxon>Bacillati</taxon>
        <taxon>Actinomycetota</taxon>
        <taxon>Actinomycetes</taxon>
        <taxon>Frankiales</taxon>
        <taxon>Frankiaceae</taxon>
        <taxon>Parafrankia</taxon>
    </lineage>
</organism>
<dbReference type="EMBL" id="MAXA01000002">
    <property type="protein sequence ID" value="OHV46604.1"/>
    <property type="molecule type" value="Genomic_DNA"/>
</dbReference>
<evidence type="ECO:0000313" key="2">
    <source>
        <dbReference type="Proteomes" id="UP000179769"/>
    </source>
</evidence>
<sequence>MMGNETTHGTYATPTRGYEIRAGSGEFGLQKGITESAGLRATGLVQRGNRRRVATRRAEGSFTVDVMPRGLGILLRQIFGGTVTPVQVGSTDAYTQTYTLQDMGPNLGATIQLGVPDAGGTVHDYSYLGSRCVSATFTQEGGETPPPLALETSWHIRNVTEAQTLVTFVDPAEAEVPFAFADWECLIGEFGSEAAIDGIAGWNLAIGRGQKTDRYYANDAGLRRAPILNALTELGGSLTSDLLNKADLFDLVESDGQFSMINRWTGREIDTGENCLVEISTPMCFLNTGTPSLAGGFEVVSGELPYVVRDDDTNAPITVTYTSLDTTL</sequence>
<name>A0A1S1RP82_9ACTN</name>
<gene>
    <name evidence="1" type="ORF">BBK14_01790</name>
</gene>
<comment type="caution">
    <text evidence="1">The sequence shown here is derived from an EMBL/GenBank/DDBJ whole genome shotgun (WGS) entry which is preliminary data.</text>
</comment>
<dbReference type="AlphaFoldDB" id="A0A1S1RP82"/>
<dbReference type="Proteomes" id="UP000179769">
    <property type="component" value="Unassembled WGS sequence"/>
</dbReference>
<reference evidence="2" key="1">
    <citation type="submission" date="2016-07" db="EMBL/GenBank/DDBJ databases">
        <title>Frankia sp. NRRL B-16219 Genome sequencing.</title>
        <authorList>
            <person name="Ghodhbane-Gtari F."/>
            <person name="Swanson E."/>
            <person name="Gueddou A."/>
            <person name="Louati M."/>
            <person name="Nouioui I."/>
            <person name="Hezbri K."/>
            <person name="Abebe-Akele F."/>
            <person name="Simpson S."/>
            <person name="Morris K."/>
            <person name="Thomas K."/>
            <person name="Gtari M."/>
            <person name="Tisa L.S."/>
        </authorList>
    </citation>
    <scope>NUCLEOTIDE SEQUENCE [LARGE SCALE GENOMIC DNA]</scope>
    <source>
        <strain evidence="2">NRRL B-16219</strain>
    </source>
</reference>